<dbReference type="Proteomes" id="UP000306584">
    <property type="component" value="Unassembled WGS sequence"/>
</dbReference>
<keyword evidence="4" id="KW-0175">Coiled coil</keyword>
<evidence type="ECO:0000256" key="2">
    <source>
        <dbReference type="ARBA" id="ARBA00022763"/>
    </source>
</evidence>
<evidence type="ECO:0000313" key="8">
    <source>
        <dbReference type="Proteomes" id="UP000306584"/>
    </source>
</evidence>
<evidence type="ECO:0000313" key="7">
    <source>
        <dbReference type="EMBL" id="THY34800.1"/>
    </source>
</evidence>
<feature type="compositionally biased region" description="Polar residues" evidence="5">
    <location>
        <begin position="310"/>
        <end position="342"/>
    </location>
</feature>
<feature type="compositionally biased region" description="Basic and acidic residues" evidence="5">
    <location>
        <begin position="629"/>
        <end position="641"/>
    </location>
</feature>
<proteinExistence type="predicted"/>
<feature type="compositionally biased region" description="Basic and acidic residues" evidence="5">
    <location>
        <begin position="240"/>
        <end position="253"/>
    </location>
</feature>
<evidence type="ECO:0000256" key="5">
    <source>
        <dbReference type="SAM" id="MobiDB-lite"/>
    </source>
</evidence>
<dbReference type="InterPro" id="IPR013882">
    <property type="entry name" value="Ctp1_C"/>
</dbReference>
<dbReference type="EMBL" id="QZBD01000037">
    <property type="protein sequence ID" value="THY34800.1"/>
    <property type="molecule type" value="Genomic_DNA"/>
</dbReference>
<evidence type="ECO:0000256" key="1">
    <source>
        <dbReference type="ARBA" id="ARBA00004123"/>
    </source>
</evidence>
<feature type="compositionally biased region" description="Polar residues" evidence="5">
    <location>
        <begin position="186"/>
        <end position="197"/>
    </location>
</feature>
<feature type="coiled-coil region" evidence="4">
    <location>
        <begin position="26"/>
        <end position="64"/>
    </location>
</feature>
<accession>A0A4S9LY48</accession>
<keyword evidence="3" id="KW-0539">Nucleus</keyword>
<feature type="region of interest" description="Disordered" evidence="5">
    <location>
        <begin position="222"/>
        <end position="400"/>
    </location>
</feature>
<comment type="caution">
    <text evidence="7">The sequence shown here is derived from an EMBL/GenBank/DDBJ whole genome shotgun (WGS) entry which is preliminary data.</text>
</comment>
<evidence type="ECO:0000256" key="4">
    <source>
        <dbReference type="SAM" id="Coils"/>
    </source>
</evidence>
<gene>
    <name evidence="7" type="ORF">D6D01_01869</name>
</gene>
<dbReference type="GO" id="GO:0005634">
    <property type="term" value="C:nucleus"/>
    <property type="evidence" value="ECO:0007669"/>
    <property type="project" value="UniProtKB-SubCell"/>
</dbReference>
<dbReference type="GO" id="GO:0006281">
    <property type="term" value="P:DNA repair"/>
    <property type="evidence" value="ECO:0007669"/>
    <property type="project" value="InterPro"/>
</dbReference>
<feature type="region of interest" description="Disordered" evidence="5">
    <location>
        <begin position="596"/>
        <end position="641"/>
    </location>
</feature>
<comment type="subcellular location">
    <subcellularLocation>
        <location evidence="1">Nucleus</location>
    </subcellularLocation>
</comment>
<organism evidence="7 8">
    <name type="scientific">Aureobasidium pullulans</name>
    <name type="common">Black yeast</name>
    <name type="synonym">Pullularia pullulans</name>
    <dbReference type="NCBI Taxonomy" id="5580"/>
    <lineage>
        <taxon>Eukaryota</taxon>
        <taxon>Fungi</taxon>
        <taxon>Dikarya</taxon>
        <taxon>Ascomycota</taxon>
        <taxon>Pezizomycotina</taxon>
        <taxon>Dothideomycetes</taxon>
        <taxon>Dothideomycetidae</taxon>
        <taxon>Dothideales</taxon>
        <taxon>Saccotheciaceae</taxon>
        <taxon>Aureobasidium</taxon>
    </lineage>
</organism>
<dbReference type="Pfam" id="PF08573">
    <property type="entry name" value="SAE2"/>
    <property type="match status" value="1"/>
</dbReference>
<reference evidence="7 8" key="1">
    <citation type="submission" date="2018-10" db="EMBL/GenBank/DDBJ databases">
        <title>Fifty Aureobasidium pullulans genomes reveal a recombining polyextremotolerant generalist.</title>
        <authorList>
            <person name="Gostincar C."/>
            <person name="Turk M."/>
            <person name="Zajc J."/>
            <person name="Gunde-Cimerman N."/>
        </authorList>
    </citation>
    <scope>NUCLEOTIDE SEQUENCE [LARGE SCALE GENOMIC DNA]</scope>
    <source>
        <strain evidence="7 8">EXF-6604</strain>
    </source>
</reference>
<name>A0A4S9LY48_AURPU</name>
<feature type="compositionally biased region" description="Basic and acidic residues" evidence="5">
    <location>
        <begin position="173"/>
        <end position="184"/>
    </location>
</feature>
<keyword evidence="2" id="KW-0227">DNA damage</keyword>
<protein>
    <submittedName>
        <fullName evidence="7">SAE2-domain-containing protein</fullName>
    </submittedName>
</protein>
<evidence type="ECO:0000259" key="6">
    <source>
        <dbReference type="Pfam" id="PF08573"/>
    </source>
</evidence>
<feature type="domain" description="DNA endonuclease activator Ctp1 C-terminal" evidence="6">
    <location>
        <begin position="513"/>
        <end position="623"/>
    </location>
</feature>
<feature type="compositionally biased region" description="Polar residues" evidence="5">
    <location>
        <begin position="122"/>
        <end position="152"/>
    </location>
</feature>
<feature type="region of interest" description="Disordered" evidence="5">
    <location>
        <begin position="122"/>
        <end position="200"/>
    </location>
</feature>
<sequence length="659" mass="73940">MSIYFGLSMNSGQYGAPEGYVTTARYNELLLKHEALRKAFHEYRKEAEDRSSKAAQKIRESKETVRKWKDYIDKKLAKQALRDANRDFDNQDFATPRAVQSNLEDIEDALALPHPALQVVRNTSAAPSHSPTHSRITSSQTTEGEARSSSLAHSDDAPIVVSAKALKRKRDTPKKDSKAYKIKNELLSSSPHNSRTPLPTLFRTETSDLDVYRDQPLSLPQLRKPNFIKHPLSQAPLRQSADRDVETTRRTAEQFETPTVNRASKARSPVDEPASNPDESANDFKSRLSDSTVKTVKTEPGLSKSRENSLVRTISKSAGPQGSRPQGGPLQTLSPNTPNLPRTSAAPMTSGKKLDHSKGAHAVHVLSEDGDNTARGFKKPRIDDETPKTVGTGRLSGLLEGTSPQVDRTILSPRSAPAIRRQREWLDNAVTKEVEKHEISRSVERPVSRITRTVRDRPIPRPTVVRYNSELATAEDPGPILPEHEPLRARPLQRLNLDDFKVNPKYSGSLGFAYRESVRKREEKKCLPGCTKEECCGAIRRFIAAGGLPQDTSLTDDELTLQGYLGSAYATSIHKATTEERQNMLIEARAKAFADRHGKHREMFQRNKSPPGFWRAEMPSTQEMEEDRAEANKMERQKVEERWRDAMRGGGRYMFRDEA</sequence>
<dbReference type="AlphaFoldDB" id="A0A4S9LY48"/>
<evidence type="ECO:0000256" key="3">
    <source>
        <dbReference type="ARBA" id="ARBA00023242"/>
    </source>
</evidence>
<feature type="compositionally biased region" description="Basic and acidic residues" evidence="5">
    <location>
        <begin position="596"/>
        <end position="605"/>
    </location>
</feature>